<keyword evidence="3" id="KW-1185">Reference proteome</keyword>
<feature type="signal peptide" evidence="1">
    <location>
        <begin position="1"/>
        <end position="32"/>
    </location>
</feature>
<comment type="caution">
    <text evidence="2">The sequence shown here is derived from an EMBL/GenBank/DDBJ whole genome shotgun (WGS) entry which is preliminary data.</text>
</comment>
<organism evidence="2 3">
    <name type="scientific">Fulvimarina pelagi HTCC2506</name>
    <dbReference type="NCBI Taxonomy" id="314231"/>
    <lineage>
        <taxon>Bacteria</taxon>
        <taxon>Pseudomonadati</taxon>
        <taxon>Pseudomonadota</taxon>
        <taxon>Alphaproteobacteria</taxon>
        <taxon>Hyphomicrobiales</taxon>
        <taxon>Aurantimonadaceae</taxon>
        <taxon>Fulvimarina</taxon>
    </lineage>
</organism>
<evidence type="ECO:0000256" key="1">
    <source>
        <dbReference type="SAM" id="SignalP"/>
    </source>
</evidence>
<evidence type="ECO:0000313" key="3">
    <source>
        <dbReference type="Proteomes" id="UP000004310"/>
    </source>
</evidence>
<dbReference type="eggNOG" id="ENOG502ZHDM">
    <property type="taxonomic scope" value="Bacteria"/>
</dbReference>
<evidence type="ECO:0000313" key="2">
    <source>
        <dbReference type="EMBL" id="EAU41288.1"/>
    </source>
</evidence>
<sequence>MVWKAVNKRRTLATLFLACLLNLHSTAGIAQAIGSCTIMVQAPGLMTVGTDLTNLSTRNAGGYPAKVTVQTTFSGVIPSLLCRADLLRNCFRLSTQPVTDFLSSPAASDRDAAFTSGMRRVGEAASLNALSIVLLDGTHEFVVDMSVQKSAGVFSAGSYEAQQTLTCE</sequence>
<dbReference type="AlphaFoldDB" id="Q0G2B0"/>
<proteinExistence type="predicted"/>
<accession>Q0G2B0</accession>
<reference evidence="2 3" key="1">
    <citation type="journal article" date="2010" name="J. Bacteriol.">
        <title>Genome sequence of Fulvimarina pelagi HTCC2506T, a Mn(II)-oxidizing alphaproteobacterium possessing an aerobic anoxygenic photosynthetic gene cluster and Xanthorhodopsin.</title>
        <authorList>
            <person name="Kang I."/>
            <person name="Oh H.M."/>
            <person name="Lim S.I."/>
            <person name="Ferriera S."/>
            <person name="Giovannoni S.J."/>
            <person name="Cho J.C."/>
        </authorList>
    </citation>
    <scope>NUCLEOTIDE SEQUENCE [LARGE SCALE GENOMIC DNA]</scope>
    <source>
        <strain evidence="2 3">HTCC2506</strain>
    </source>
</reference>
<dbReference type="STRING" id="217511.GCA_001463845_02125"/>
<name>Q0G2B0_9HYPH</name>
<gene>
    <name evidence="2" type="ORF">FP2506_00935</name>
</gene>
<dbReference type="HOGENOM" id="CLU_1584068_0_0_5"/>
<feature type="chain" id="PRO_5004172127" evidence="1">
    <location>
        <begin position="33"/>
        <end position="168"/>
    </location>
</feature>
<dbReference type="Proteomes" id="UP000004310">
    <property type="component" value="Unassembled WGS sequence"/>
</dbReference>
<dbReference type="RefSeq" id="WP_007065337.1">
    <property type="nucleotide sequence ID" value="NZ_DS022272.1"/>
</dbReference>
<keyword evidence="1" id="KW-0732">Signal</keyword>
<dbReference type="EMBL" id="AATP01000003">
    <property type="protein sequence ID" value="EAU41288.1"/>
    <property type="molecule type" value="Genomic_DNA"/>
</dbReference>
<protein>
    <submittedName>
        <fullName evidence="2">Uncharacterized protein</fullName>
    </submittedName>
</protein>